<dbReference type="EMBL" id="CAKOFQ010006744">
    <property type="protein sequence ID" value="CAH1967412.1"/>
    <property type="molecule type" value="Genomic_DNA"/>
</dbReference>
<protein>
    <submittedName>
        <fullName evidence="2">Uncharacterized protein</fullName>
    </submittedName>
</protein>
<dbReference type="OrthoDB" id="6815813at2759"/>
<name>A0A9P0K788_ACAOB</name>
<reference evidence="2" key="1">
    <citation type="submission" date="2022-03" db="EMBL/GenBank/DDBJ databases">
        <authorList>
            <person name="Sayadi A."/>
        </authorList>
    </citation>
    <scope>NUCLEOTIDE SEQUENCE</scope>
</reference>
<organism evidence="2 3">
    <name type="scientific">Acanthoscelides obtectus</name>
    <name type="common">Bean weevil</name>
    <name type="synonym">Bruchus obtectus</name>
    <dbReference type="NCBI Taxonomy" id="200917"/>
    <lineage>
        <taxon>Eukaryota</taxon>
        <taxon>Metazoa</taxon>
        <taxon>Ecdysozoa</taxon>
        <taxon>Arthropoda</taxon>
        <taxon>Hexapoda</taxon>
        <taxon>Insecta</taxon>
        <taxon>Pterygota</taxon>
        <taxon>Neoptera</taxon>
        <taxon>Endopterygota</taxon>
        <taxon>Coleoptera</taxon>
        <taxon>Polyphaga</taxon>
        <taxon>Cucujiformia</taxon>
        <taxon>Chrysomeloidea</taxon>
        <taxon>Chrysomelidae</taxon>
        <taxon>Bruchinae</taxon>
        <taxon>Bruchini</taxon>
        <taxon>Acanthoscelides</taxon>
    </lineage>
</organism>
<evidence type="ECO:0000313" key="2">
    <source>
        <dbReference type="EMBL" id="CAH1967412.1"/>
    </source>
</evidence>
<comment type="caution">
    <text evidence="2">The sequence shown here is derived from an EMBL/GenBank/DDBJ whole genome shotgun (WGS) entry which is preliminary data.</text>
</comment>
<feature type="transmembrane region" description="Helical" evidence="1">
    <location>
        <begin position="21"/>
        <end position="43"/>
    </location>
</feature>
<keyword evidence="1" id="KW-0472">Membrane</keyword>
<evidence type="ECO:0000256" key="1">
    <source>
        <dbReference type="SAM" id="Phobius"/>
    </source>
</evidence>
<proteinExistence type="predicted"/>
<keyword evidence="3" id="KW-1185">Reference proteome</keyword>
<keyword evidence="1" id="KW-1133">Transmembrane helix</keyword>
<dbReference type="Proteomes" id="UP001152888">
    <property type="component" value="Unassembled WGS sequence"/>
</dbReference>
<gene>
    <name evidence="2" type="ORF">ACAOBT_LOCUS7394</name>
</gene>
<keyword evidence="1" id="KW-0812">Transmembrane</keyword>
<sequence length="274" mass="31966">MARSRLRPLTGRRSKVSLKNKTIMIQMVLLQIMTYAAVAWGYVSKTMKKRLQAQQLREAVDAPWYVPNRVLYDELRQVPVVIQMRERVRKFFEKNERHRNVLIKDALDYDPRTIRRNLDNVSQIIDIVSIQSLFVRSNINAIPTLQTIFFIFEISLGMRLYVYKIMGGTVIPAAENVHKTNSYRKMHSKIRLGAIIAEKFTLLLRKNRKSGDAKRSTKELDGELGKIYMNKGNCPEHRPTIRKLNWRYKACSGNESMTVVDGLEQLTKKELTFF</sequence>
<evidence type="ECO:0000313" key="3">
    <source>
        <dbReference type="Proteomes" id="UP001152888"/>
    </source>
</evidence>
<dbReference type="AlphaFoldDB" id="A0A9P0K788"/>
<accession>A0A9P0K788</accession>